<proteinExistence type="predicted"/>
<dbReference type="EMBL" id="CADCTZ010001597">
    <property type="protein sequence ID" value="CAA9407308.1"/>
    <property type="molecule type" value="Genomic_DNA"/>
</dbReference>
<sequence>MWDALLWTGQGNPPKKILQTASDVRSNPNENSLFSKKRSPFWEKAIALFFQQLIS</sequence>
<organism evidence="1">
    <name type="scientific">uncultured Microcoleus sp</name>
    <dbReference type="NCBI Taxonomy" id="259945"/>
    <lineage>
        <taxon>Bacteria</taxon>
        <taxon>Bacillati</taxon>
        <taxon>Cyanobacteriota</taxon>
        <taxon>Cyanophyceae</taxon>
        <taxon>Oscillatoriophycideae</taxon>
        <taxon>Oscillatoriales</taxon>
        <taxon>Microcoleaceae</taxon>
        <taxon>Microcoleus</taxon>
        <taxon>environmental samples</taxon>
    </lineage>
</organism>
<dbReference type="AlphaFoldDB" id="A0A6J4P644"/>
<reference evidence="1" key="1">
    <citation type="submission" date="2020-02" db="EMBL/GenBank/DDBJ databases">
        <authorList>
            <person name="Meier V. D."/>
        </authorList>
    </citation>
    <scope>NUCLEOTIDE SEQUENCE</scope>
    <source>
        <strain evidence="1">AVDCRST_MAG84</strain>
    </source>
</reference>
<evidence type="ECO:0000313" key="1">
    <source>
        <dbReference type="EMBL" id="CAA9407308.1"/>
    </source>
</evidence>
<gene>
    <name evidence="1" type="ORF">AVDCRST_MAG84-6433</name>
</gene>
<name>A0A6J4P644_9CYAN</name>
<accession>A0A6J4P644</accession>
<protein>
    <submittedName>
        <fullName evidence="1">Uncharacterized protein</fullName>
    </submittedName>
</protein>